<evidence type="ECO:0000256" key="2">
    <source>
        <dbReference type="ARBA" id="ARBA00022908"/>
    </source>
</evidence>
<evidence type="ECO:0000256" key="4">
    <source>
        <dbReference type="ARBA" id="ARBA00023172"/>
    </source>
</evidence>
<dbReference type="InterPro" id="IPR002104">
    <property type="entry name" value="Integrase_catalytic"/>
</dbReference>
<keyword evidence="3" id="KW-0238">DNA-binding</keyword>
<dbReference type="GO" id="GO:0006310">
    <property type="term" value="P:DNA recombination"/>
    <property type="evidence" value="ECO:0007669"/>
    <property type="project" value="UniProtKB-KW"/>
</dbReference>
<evidence type="ECO:0000313" key="6">
    <source>
        <dbReference type="EMBL" id="SJM72989.1"/>
    </source>
</evidence>
<dbReference type="InterPro" id="IPR013762">
    <property type="entry name" value="Integrase-like_cat_sf"/>
</dbReference>
<organism evidence="6 7">
    <name type="scientific">Psychrobacter piechaudii</name>
    <dbReference type="NCBI Taxonomy" id="1945521"/>
    <lineage>
        <taxon>Bacteria</taxon>
        <taxon>Pseudomonadati</taxon>
        <taxon>Pseudomonadota</taxon>
        <taxon>Gammaproteobacteria</taxon>
        <taxon>Moraxellales</taxon>
        <taxon>Moraxellaceae</taxon>
        <taxon>Psychrobacter</taxon>
    </lineage>
</organism>
<feature type="domain" description="Tyr recombinase" evidence="5">
    <location>
        <begin position="582"/>
        <end position="784"/>
    </location>
</feature>
<dbReference type="RefSeq" id="WP_167366878.1">
    <property type="nucleotide sequence ID" value="NZ_FUGE01000236.1"/>
</dbReference>
<dbReference type="PANTHER" id="PTHR30349:SF41">
    <property type="entry name" value="INTEGRASE_RECOMBINASE PROTEIN MJ0367-RELATED"/>
    <property type="match status" value="1"/>
</dbReference>
<evidence type="ECO:0000256" key="3">
    <source>
        <dbReference type="ARBA" id="ARBA00023125"/>
    </source>
</evidence>
<dbReference type="InterPro" id="IPR011010">
    <property type="entry name" value="DNA_brk_join_enz"/>
</dbReference>
<keyword evidence="4" id="KW-0233">DNA recombination</keyword>
<evidence type="ECO:0000313" key="7">
    <source>
        <dbReference type="Proteomes" id="UP000188357"/>
    </source>
</evidence>
<sequence>MLKLNTPKIIDGLAKFDGRKKKYVPYPEIYNQSSEVEKLRISILSELQTLWEQLQKEYPGNIRFLKSASNFFELVAPIESLSFEFKPSSQQGFNSLQLYWSSYPSKLHYQVYERLRPLSSVGYQKFHERCNALIARKFKTKKEQKQVGVAVTDFIEFQNQHFMLAKHFYPIIHPPKPTKPNPLTVNQSWIKQGKQLNQVIRAVHDHWYQTKEYSPDEILGWLIFSGIIYGGINEGNMLRAWLAALLNKEYKPFIHQRTFISARFEYAYYGNERSEDGKTLYNTKQIIVDLVSQCWLIRYHQQVSPQKTEQTLCQLSDKTLKNHLKNALKPVLEPFDIKIPTLAKLMYYASYHWEVLDNVDIDQASVTVLRGRQNTSGLKAFNFETLLSQNYKAVKLTYELKDIIELNIHESDDTDTVITNKKKIKVRKSDLIDKLTQDFKLDKELKKKRLSYKPPTLIERIEKRCNQYKDLSERVLLHWILSLLNAKKPPSNQSILKYIKAIGYEWLYFTMAQPIEMWEEEDFETLYEDILEYKAFTRGNTDLGYSAKLFNRMHSFASNKYKFPKVSIEYSQKGRRVRSELISPQAYNAIINQILASVDLLERDMLALIFILAYRTGMRKKEILGLKFNDIEGLSQSQPSLVIRPNRYRSTKTQGSIRRVPVFALLKPDELTFFLNFIQSNIGTNPNRFIFTLSSDRQPLHDHAPLKLFKRVVKDITIKGDPAINHTFHGFRHTAITNLSMVLMGHEHLIASLTDYDEDDVLRIKYGLLGEHIDAQDHWYALAGIMGHLSPQRSFEYYNHVATLMATYELSQANIKLPTQTLNNITGFSNKTLVQNHADIDNNTISLPSIRGLLFRSINQGIRKSPIFIIEKTTAQFISDFTPITTNELFMRYGINTVEQLLCLSDKGISLKEAATILNINFDDAKTLAKRAYKVSNIINTRDKERFIKPDSVERIMLSPLKPQEQSDYRLLTHLRNNGSLLRTQYKQDWQWFMDICCQKISISKAYISFPESRIEDFKRFIGIAKQLLPEKNWLITTDAQLKDTTLNQPEYKGMRYQKNPSVSTLRIGIASREATDLSNSFTSSKNTWKYSPLFRFFVHMMLVMDESLCINESKP</sequence>
<evidence type="ECO:0000256" key="1">
    <source>
        <dbReference type="ARBA" id="ARBA00008857"/>
    </source>
</evidence>
<dbReference type="AlphaFoldDB" id="A0A1R4GXR8"/>
<protein>
    <submittedName>
        <fullName evidence="6">Phage integrase family protein</fullName>
    </submittedName>
</protein>
<evidence type="ECO:0000259" key="5">
    <source>
        <dbReference type="PROSITE" id="PS51898"/>
    </source>
</evidence>
<dbReference type="Gene3D" id="1.10.443.10">
    <property type="entry name" value="Intergrase catalytic core"/>
    <property type="match status" value="1"/>
</dbReference>
<dbReference type="PROSITE" id="PS51898">
    <property type="entry name" value="TYR_RECOMBINASE"/>
    <property type="match status" value="1"/>
</dbReference>
<dbReference type="InterPro" id="IPR050090">
    <property type="entry name" value="Tyrosine_recombinase_XerCD"/>
</dbReference>
<comment type="similarity">
    <text evidence="1">Belongs to the 'phage' integrase family.</text>
</comment>
<proteinExistence type="inferred from homology"/>
<gene>
    <name evidence="6" type="ORF">A1232T_02189</name>
</gene>
<dbReference type="PANTHER" id="PTHR30349">
    <property type="entry name" value="PHAGE INTEGRASE-RELATED"/>
    <property type="match status" value="1"/>
</dbReference>
<dbReference type="Proteomes" id="UP000188357">
    <property type="component" value="Unassembled WGS sequence"/>
</dbReference>
<keyword evidence="2" id="KW-0229">DNA integration</keyword>
<name>A0A1R4GXR8_9GAMM</name>
<reference evidence="6 7" key="1">
    <citation type="submission" date="2017-02" db="EMBL/GenBank/DDBJ databases">
        <authorList>
            <person name="Peterson S.W."/>
        </authorList>
    </citation>
    <scope>NUCLEOTIDE SEQUENCE [LARGE SCALE GENOMIC DNA]</scope>
    <source>
        <strain evidence="6">Psychrobacter_piechaudii</strain>
    </source>
</reference>
<accession>A0A1R4GXR8</accession>
<dbReference type="SUPFAM" id="SSF56349">
    <property type="entry name" value="DNA breaking-rejoining enzymes"/>
    <property type="match status" value="1"/>
</dbReference>
<dbReference type="EMBL" id="FUGE01000236">
    <property type="protein sequence ID" value="SJM72989.1"/>
    <property type="molecule type" value="Genomic_DNA"/>
</dbReference>
<dbReference type="GO" id="GO:0003677">
    <property type="term" value="F:DNA binding"/>
    <property type="evidence" value="ECO:0007669"/>
    <property type="project" value="UniProtKB-KW"/>
</dbReference>
<keyword evidence="7" id="KW-1185">Reference proteome</keyword>
<dbReference type="GO" id="GO:0015074">
    <property type="term" value="P:DNA integration"/>
    <property type="evidence" value="ECO:0007669"/>
    <property type="project" value="UniProtKB-KW"/>
</dbReference>
<dbReference type="Pfam" id="PF00589">
    <property type="entry name" value="Phage_integrase"/>
    <property type="match status" value="1"/>
</dbReference>
<dbReference type="STRING" id="1945521.A1232T_02189"/>